<dbReference type="RefSeq" id="WP_194695930.1">
    <property type="nucleotide sequence ID" value="NZ_JADKPO010000009.1"/>
</dbReference>
<comment type="similarity">
    <text evidence="3 15">Belongs to the extradiol ring-cleavage dioxygenase family.</text>
</comment>
<dbReference type="Pfam" id="PF22247">
    <property type="entry name" value="Diox-like_N"/>
    <property type="match status" value="1"/>
</dbReference>
<dbReference type="Pfam" id="PF00903">
    <property type="entry name" value="Glyoxalase"/>
    <property type="match status" value="1"/>
</dbReference>
<evidence type="ECO:0000313" key="18">
    <source>
        <dbReference type="Proteomes" id="UP000660668"/>
    </source>
</evidence>
<dbReference type="EC" id="1.13.11.2" evidence="5"/>
<dbReference type="InterPro" id="IPR029068">
    <property type="entry name" value="Glyas_Bleomycin-R_OHBP_Dase"/>
</dbReference>
<evidence type="ECO:0000256" key="13">
    <source>
        <dbReference type="ARBA" id="ARBA00030369"/>
    </source>
</evidence>
<keyword evidence="8" id="KW-0677">Repeat</keyword>
<evidence type="ECO:0000256" key="1">
    <source>
        <dbReference type="ARBA" id="ARBA00000163"/>
    </source>
</evidence>
<evidence type="ECO:0000256" key="12">
    <source>
        <dbReference type="ARBA" id="ARBA00023004"/>
    </source>
</evidence>
<feature type="domain" description="VOC" evidence="16">
    <location>
        <begin position="147"/>
        <end position="265"/>
    </location>
</feature>
<evidence type="ECO:0000256" key="7">
    <source>
        <dbReference type="ARBA" id="ARBA00022723"/>
    </source>
</evidence>
<organism evidence="17 18">
    <name type="scientific">Nocardioides agariphilus</name>
    <dbReference type="NCBI Taxonomy" id="433664"/>
    <lineage>
        <taxon>Bacteria</taxon>
        <taxon>Bacillati</taxon>
        <taxon>Actinomycetota</taxon>
        <taxon>Actinomycetes</taxon>
        <taxon>Propionibacteriales</taxon>
        <taxon>Nocardioidaceae</taxon>
        <taxon>Nocardioides</taxon>
    </lineage>
</organism>
<evidence type="ECO:0000256" key="8">
    <source>
        <dbReference type="ARBA" id="ARBA00022737"/>
    </source>
</evidence>
<evidence type="ECO:0000313" key="17">
    <source>
        <dbReference type="EMBL" id="MBF4767776.1"/>
    </source>
</evidence>
<dbReference type="InterPro" id="IPR054560">
    <property type="entry name" value="XylE-like_N"/>
</dbReference>
<keyword evidence="7" id="KW-0479">Metal-binding</keyword>
<evidence type="ECO:0000256" key="6">
    <source>
        <dbReference type="ARBA" id="ARBA00022190"/>
    </source>
</evidence>
<evidence type="ECO:0000256" key="9">
    <source>
        <dbReference type="ARBA" id="ARBA00022797"/>
    </source>
</evidence>
<dbReference type="PANTHER" id="PTHR21366">
    <property type="entry name" value="GLYOXALASE FAMILY PROTEIN"/>
    <property type="match status" value="1"/>
</dbReference>
<proteinExistence type="inferred from homology"/>
<dbReference type="GO" id="GO:0008198">
    <property type="term" value="F:ferrous iron binding"/>
    <property type="evidence" value="ECO:0007669"/>
    <property type="project" value="InterPro"/>
</dbReference>
<gene>
    <name evidence="17" type="ORF">ISU10_08355</name>
</gene>
<evidence type="ECO:0000256" key="15">
    <source>
        <dbReference type="RuleBase" id="RU000683"/>
    </source>
</evidence>
<feature type="domain" description="VOC" evidence="16">
    <location>
        <begin position="5"/>
        <end position="120"/>
    </location>
</feature>
<comment type="cofactor">
    <cofactor evidence="2 15">
        <name>Fe(2+)</name>
        <dbReference type="ChEBI" id="CHEBI:29033"/>
    </cofactor>
</comment>
<dbReference type="InterPro" id="IPR000486">
    <property type="entry name" value="Xdiol_ring_cleave_dOase_1/2"/>
</dbReference>
<evidence type="ECO:0000256" key="4">
    <source>
        <dbReference type="ARBA" id="ARBA00011881"/>
    </source>
</evidence>
<comment type="subunit">
    <text evidence="4">Homotetramer.</text>
</comment>
<keyword evidence="11 15" id="KW-0560">Oxidoreductase</keyword>
<keyword evidence="9 15" id="KW-0058">Aromatic hydrocarbons catabolism</keyword>
<evidence type="ECO:0000256" key="3">
    <source>
        <dbReference type="ARBA" id="ARBA00008784"/>
    </source>
</evidence>
<dbReference type="GO" id="GO:0018577">
    <property type="term" value="F:catechol 2,3-dioxygenase activity"/>
    <property type="evidence" value="ECO:0007669"/>
    <property type="project" value="UniProtKB-EC"/>
</dbReference>
<comment type="caution">
    <text evidence="17">The sequence shown here is derived from an EMBL/GenBank/DDBJ whole genome shotgun (WGS) entry which is preliminary data.</text>
</comment>
<dbReference type="InterPro" id="IPR004360">
    <property type="entry name" value="Glyas_Fos-R_dOase_dom"/>
</dbReference>
<dbReference type="PROSITE" id="PS51819">
    <property type="entry name" value="VOC"/>
    <property type="match status" value="2"/>
</dbReference>
<name>A0A930VLF8_9ACTN</name>
<dbReference type="InterPro" id="IPR037523">
    <property type="entry name" value="VOC_core"/>
</dbReference>
<accession>A0A930VLF8</accession>
<evidence type="ECO:0000256" key="11">
    <source>
        <dbReference type="ARBA" id="ARBA00023002"/>
    </source>
</evidence>
<reference evidence="17" key="1">
    <citation type="submission" date="2020-11" db="EMBL/GenBank/DDBJ databases">
        <title>Nocardioides cynanchi sp. nov., isolated from soil of rhizosphere of Cynanchum wilfordii.</title>
        <authorList>
            <person name="Lee J.-S."/>
            <person name="Suh M.K."/>
            <person name="Kim J.-S."/>
        </authorList>
    </citation>
    <scope>NUCLEOTIDE SEQUENCE</scope>
    <source>
        <strain evidence="17">KCTC 19276</strain>
    </source>
</reference>
<dbReference type="Proteomes" id="UP000660668">
    <property type="component" value="Unassembled WGS sequence"/>
</dbReference>
<keyword evidence="12 15" id="KW-0408">Iron</keyword>
<dbReference type="PROSITE" id="PS00082">
    <property type="entry name" value="EXTRADIOL_DIOXYGENAS"/>
    <property type="match status" value="1"/>
</dbReference>
<evidence type="ECO:0000256" key="2">
    <source>
        <dbReference type="ARBA" id="ARBA00001954"/>
    </source>
</evidence>
<dbReference type="EMBL" id="JADKPO010000009">
    <property type="protein sequence ID" value="MBF4767776.1"/>
    <property type="molecule type" value="Genomic_DNA"/>
</dbReference>
<keyword evidence="10 15" id="KW-0223">Dioxygenase</keyword>
<dbReference type="InterPro" id="IPR050383">
    <property type="entry name" value="GlyoxalaseI/FosfomycinResist"/>
</dbReference>
<evidence type="ECO:0000256" key="14">
    <source>
        <dbReference type="ARBA" id="ARBA00031146"/>
    </source>
</evidence>
<dbReference type="AlphaFoldDB" id="A0A930VLF8"/>
<sequence>MGILRLSHVEVRCPDLELSTAYYTEVMGLIETAVEDEAVYLKGWDEQQHHSLILRYAPTYGVERVGFKVQHAEDLDELTSAIEGYGIATKRFAAGELGPGSGETVRFVAPSGHTIELVHGMEQIGNALPLHNPPPEPQGLSGMHPPRIDHVFLMCEDVDEITRFYTEVLGFRLTEQIVADDGHQLATFLERTHTAHDIAFIVGPDAAFHHVAYWVDDWNDLRRSADIAAYHGVRIDAGPTRHGATRGWGLYFFDPAGNRNEVYTGGYWADPDREPITWTEAQMGRAVFYYEGVVDQNFLTVHS</sequence>
<dbReference type="NCBIfam" id="TIGR03211">
    <property type="entry name" value="catechol_2_3"/>
    <property type="match status" value="1"/>
</dbReference>
<keyword evidence="18" id="KW-1185">Reference proteome</keyword>
<dbReference type="Gene3D" id="3.10.180.10">
    <property type="entry name" value="2,3-Dihydroxybiphenyl 1,2-Dioxygenase, domain 1"/>
    <property type="match status" value="2"/>
</dbReference>
<comment type="catalytic activity">
    <reaction evidence="1">
        <text>catechol + O2 = (2Z,4E)-2-hydroxy-6-oxohexa-2,4-dienoate + H(+)</text>
        <dbReference type="Rhea" id="RHEA:17337"/>
        <dbReference type="ChEBI" id="CHEBI:15378"/>
        <dbReference type="ChEBI" id="CHEBI:15379"/>
        <dbReference type="ChEBI" id="CHEBI:18135"/>
        <dbReference type="ChEBI" id="CHEBI:71198"/>
        <dbReference type="EC" id="1.13.11.2"/>
    </reaction>
</comment>
<protein>
    <recommendedName>
        <fullName evidence="6">Metapyrocatechase</fullName>
        <ecNumber evidence="5">1.13.11.2</ecNumber>
    </recommendedName>
    <alternativeName>
        <fullName evidence="14">CatO2ase</fullName>
    </alternativeName>
    <alternativeName>
        <fullName evidence="13">Catechol 2,3-dioxygenase</fullName>
    </alternativeName>
</protein>
<evidence type="ECO:0000259" key="16">
    <source>
        <dbReference type="PROSITE" id="PS51819"/>
    </source>
</evidence>
<evidence type="ECO:0000256" key="5">
    <source>
        <dbReference type="ARBA" id="ARBA00013117"/>
    </source>
</evidence>
<dbReference type="InterPro" id="IPR017624">
    <property type="entry name" value="Catechol_2-3_dOase"/>
</dbReference>
<dbReference type="SUPFAM" id="SSF54593">
    <property type="entry name" value="Glyoxalase/Bleomycin resistance protein/Dihydroxybiphenyl dioxygenase"/>
    <property type="match status" value="1"/>
</dbReference>
<evidence type="ECO:0000256" key="10">
    <source>
        <dbReference type="ARBA" id="ARBA00022964"/>
    </source>
</evidence>